<evidence type="ECO:0000259" key="6">
    <source>
        <dbReference type="Pfam" id="PF12698"/>
    </source>
</evidence>
<dbReference type="GO" id="GO:0005886">
    <property type="term" value="C:plasma membrane"/>
    <property type="evidence" value="ECO:0007669"/>
    <property type="project" value="UniProtKB-SubCell"/>
</dbReference>
<dbReference type="GO" id="GO:0140359">
    <property type="term" value="F:ABC-type transporter activity"/>
    <property type="evidence" value="ECO:0007669"/>
    <property type="project" value="InterPro"/>
</dbReference>
<comment type="subcellular location">
    <subcellularLocation>
        <location evidence="1">Cell membrane</location>
        <topology evidence="1">Multi-pass membrane protein</topology>
    </subcellularLocation>
</comment>
<accession>A0A0U5B6D6</accession>
<keyword evidence="8" id="KW-1185">Reference proteome</keyword>
<name>A0A0U5B6D6_9BACL</name>
<dbReference type="AlphaFoldDB" id="A0A0U5B6D6"/>
<keyword evidence="5" id="KW-0472">Membrane</keyword>
<gene>
    <name evidence="7" type="ORF">CB4_00524</name>
</gene>
<keyword evidence="2" id="KW-1003">Cell membrane</keyword>
<dbReference type="KEGG" id="asoc:CB4_00524"/>
<evidence type="ECO:0000256" key="4">
    <source>
        <dbReference type="ARBA" id="ARBA00022989"/>
    </source>
</evidence>
<dbReference type="EMBL" id="AP017312">
    <property type="protein sequence ID" value="BAU26397.1"/>
    <property type="molecule type" value="Genomic_DNA"/>
</dbReference>
<sequence length="400" mass="43659">MRNIWKIRLLLWMRDWVFVALVLLLPILFMLVMGAAGSFEPQPVIAVAVADEDRTDYSKLVIERFSGKEGLRVIQGSESDVKKLAETYKVEAAFVIRKGFKEAILNEEIRERIDVFKNPGSLSYGILEEMLGSEVARLSANAEAANMAVRVYREYELSPVPEAALWERVRAYTDAQWEPKPLLTLEEKKWTADRMPKVANVVPVSSALLAGIGILLVLLMLLLLLSSAWLIEEREAGILRRARSVPGMLGKLYMGSVLAQLTIAAVVVLFCAGIAYAGFGTGLLPHPLLYVLLAVYMVTASGIGMAIAVHVRSSGQLAAAAPLAAILTGFVGGCFWAFLPVPDALAMLALCTPQGWALSGVKEWLAGESVRGFETAGGVLLLMGILLHVYSFWRVQAKKA</sequence>
<feature type="domain" description="ABC-2 type transporter transmembrane" evidence="6">
    <location>
        <begin position="16"/>
        <end position="387"/>
    </location>
</feature>
<evidence type="ECO:0000256" key="1">
    <source>
        <dbReference type="ARBA" id="ARBA00004651"/>
    </source>
</evidence>
<dbReference type="InterPro" id="IPR051449">
    <property type="entry name" value="ABC-2_transporter_component"/>
</dbReference>
<dbReference type="PANTHER" id="PTHR30294:SF29">
    <property type="entry name" value="MULTIDRUG ABC TRANSPORTER PERMEASE YBHS-RELATED"/>
    <property type="match status" value="1"/>
</dbReference>
<evidence type="ECO:0000313" key="7">
    <source>
        <dbReference type="EMBL" id="BAU26397.1"/>
    </source>
</evidence>
<dbReference type="Gene3D" id="3.40.1710.10">
    <property type="entry name" value="abc type-2 transporter like domain"/>
    <property type="match status" value="1"/>
</dbReference>
<evidence type="ECO:0000256" key="3">
    <source>
        <dbReference type="ARBA" id="ARBA00022692"/>
    </source>
</evidence>
<dbReference type="Proteomes" id="UP000217696">
    <property type="component" value="Chromosome"/>
</dbReference>
<evidence type="ECO:0000313" key="8">
    <source>
        <dbReference type="Proteomes" id="UP000217696"/>
    </source>
</evidence>
<dbReference type="PANTHER" id="PTHR30294">
    <property type="entry name" value="MEMBRANE COMPONENT OF ABC TRANSPORTER YHHJ-RELATED"/>
    <property type="match status" value="1"/>
</dbReference>
<dbReference type="InterPro" id="IPR013525">
    <property type="entry name" value="ABC2_TM"/>
</dbReference>
<dbReference type="Pfam" id="PF12698">
    <property type="entry name" value="ABC2_membrane_3"/>
    <property type="match status" value="1"/>
</dbReference>
<keyword evidence="3" id="KW-0812">Transmembrane</keyword>
<proteinExistence type="predicted"/>
<evidence type="ECO:0000256" key="2">
    <source>
        <dbReference type="ARBA" id="ARBA00022475"/>
    </source>
</evidence>
<reference evidence="7 8" key="1">
    <citation type="submission" date="2015-12" db="EMBL/GenBank/DDBJ databases">
        <title>Genome sequence of Aneurinibacillus soli.</title>
        <authorList>
            <person name="Lee J.S."/>
            <person name="Lee K.C."/>
            <person name="Kim K.K."/>
            <person name="Lee B.W."/>
        </authorList>
    </citation>
    <scope>NUCLEOTIDE SEQUENCE [LARGE SCALE GENOMIC DNA]</scope>
    <source>
        <strain evidence="7 8">CB4</strain>
    </source>
</reference>
<keyword evidence="4" id="KW-1133">Transmembrane helix</keyword>
<evidence type="ECO:0000256" key="5">
    <source>
        <dbReference type="ARBA" id="ARBA00023136"/>
    </source>
</evidence>
<protein>
    <submittedName>
        <fullName evidence="7">ABC-2 family transporter protein</fullName>
    </submittedName>
</protein>
<organism evidence="7 8">
    <name type="scientific">Aneurinibacillus soli</name>
    <dbReference type="NCBI Taxonomy" id="1500254"/>
    <lineage>
        <taxon>Bacteria</taxon>
        <taxon>Bacillati</taxon>
        <taxon>Bacillota</taxon>
        <taxon>Bacilli</taxon>
        <taxon>Bacillales</taxon>
        <taxon>Paenibacillaceae</taxon>
        <taxon>Aneurinibacillus group</taxon>
        <taxon>Aneurinibacillus</taxon>
    </lineage>
</organism>